<dbReference type="EMBL" id="CAJGYM010000030">
    <property type="protein sequence ID" value="CAD6192855.1"/>
    <property type="molecule type" value="Genomic_DNA"/>
</dbReference>
<evidence type="ECO:0000256" key="1">
    <source>
        <dbReference type="SAM" id="MobiDB-lite"/>
    </source>
</evidence>
<organism evidence="3 4">
    <name type="scientific">Caenorhabditis auriculariae</name>
    <dbReference type="NCBI Taxonomy" id="2777116"/>
    <lineage>
        <taxon>Eukaryota</taxon>
        <taxon>Metazoa</taxon>
        <taxon>Ecdysozoa</taxon>
        <taxon>Nematoda</taxon>
        <taxon>Chromadorea</taxon>
        <taxon>Rhabditida</taxon>
        <taxon>Rhabditina</taxon>
        <taxon>Rhabditomorpha</taxon>
        <taxon>Rhabditoidea</taxon>
        <taxon>Rhabditidae</taxon>
        <taxon>Peloderinae</taxon>
        <taxon>Caenorhabditis</taxon>
    </lineage>
</organism>
<comment type="caution">
    <text evidence="3">The sequence shown here is derived from an EMBL/GenBank/DDBJ whole genome shotgun (WGS) entry which is preliminary data.</text>
</comment>
<evidence type="ECO:0000259" key="2">
    <source>
        <dbReference type="SMART" id="SM00587"/>
    </source>
</evidence>
<dbReference type="Proteomes" id="UP000835052">
    <property type="component" value="Unassembled WGS sequence"/>
</dbReference>
<dbReference type="OrthoDB" id="5850486at2759"/>
<protein>
    <recommendedName>
        <fullName evidence="2">CHK kinase-like domain-containing protein</fullName>
    </recommendedName>
</protein>
<sequence length="484" mass="54994">MLSVSRSTKYRKKLLRERPRTTRGGRFDRAHDVNDMGGADFCNCCLDLGQLALPNCSRDFTLKATHVFNNLYDGSTEVPSDPKATSYRPSIVSLQIPNEYGDDISSDAMSDHSLEQEGQEHSDYLYGTDVTLQWLLQRIGDKLNKSIVDEPQWITERLNRPSWESEYATSSVVRVTFGWEDDDLPKSVVLKTPVAKDLRDDEEGKYHYIMFKRECNVYEWTQKFPKLASPNILHIKKHSKEGSGVVVMEDVGEKGVEQDPVKGLPLDAMRDVLKHMAYLHATSLKHTSWSTLVADLPPSYYAHLIGNFEAAMNFFERHDVDHSRFVHTAKYFSAEYLHTTATESAEQLGVPRVLVHGEPYASNVFVRQEGKDQRVSAIIDWTECHSGCFAEDLSKAICWNLSPRDRVDHTSSLIEGYHYHLARYCGAECPFTVDVIRTAYDLFLPFSMVSMVMSAKNEAENEPLVERAKALIQTVYATARLAQD</sequence>
<name>A0A8S1HCE3_9PELO</name>
<proteinExistence type="predicted"/>
<dbReference type="Pfam" id="PF07914">
    <property type="entry name" value="DUF1679"/>
    <property type="match status" value="1"/>
</dbReference>
<dbReference type="SMART" id="SM00587">
    <property type="entry name" value="CHK"/>
    <property type="match status" value="1"/>
</dbReference>
<gene>
    <name evidence="3" type="ORF">CAUJ_LOCUS8774</name>
</gene>
<feature type="compositionally biased region" description="Basic and acidic residues" evidence="1">
    <location>
        <begin position="16"/>
        <end position="27"/>
    </location>
</feature>
<dbReference type="InterPro" id="IPR052961">
    <property type="entry name" value="Oxido-Kinase-like_Enzymes"/>
</dbReference>
<reference evidence="3" key="1">
    <citation type="submission" date="2020-10" db="EMBL/GenBank/DDBJ databases">
        <authorList>
            <person name="Kikuchi T."/>
        </authorList>
    </citation>
    <scope>NUCLEOTIDE SEQUENCE</scope>
    <source>
        <strain evidence="3">NKZ352</strain>
    </source>
</reference>
<dbReference type="InterPro" id="IPR015897">
    <property type="entry name" value="CHK_kinase-like"/>
</dbReference>
<dbReference type="InterPro" id="IPR011009">
    <property type="entry name" value="Kinase-like_dom_sf"/>
</dbReference>
<evidence type="ECO:0000313" key="3">
    <source>
        <dbReference type="EMBL" id="CAD6192855.1"/>
    </source>
</evidence>
<dbReference type="InterPro" id="IPR012877">
    <property type="entry name" value="Dhs-27"/>
</dbReference>
<accession>A0A8S1HCE3</accession>
<dbReference type="PANTHER" id="PTHR23020">
    <property type="entry name" value="UNCHARACTERIZED NUCLEAR HORMONE RECEPTOR-RELATED"/>
    <property type="match status" value="1"/>
</dbReference>
<dbReference type="SUPFAM" id="SSF56112">
    <property type="entry name" value="Protein kinase-like (PK-like)"/>
    <property type="match status" value="1"/>
</dbReference>
<feature type="domain" description="CHK kinase-like" evidence="2">
    <location>
        <begin position="246"/>
        <end position="427"/>
    </location>
</feature>
<dbReference type="Gene3D" id="3.90.1200.10">
    <property type="match status" value="1"/>
</dbReference>
<keyword evidence="4" id="KW-1185">Reference proteome</keyword>
<dbReference type="AlphaFoldDB" id="A0A8S1HCE3"/>
<dbReference type="PANTHER" id="PTHR23020:SF12">
    <property type="entry name" value="CHK KINASE-LIKE DOMAIN-CONTAINING PROTEIN"/>
    <property type="match status" value="1"/>
</dbReference>
<evidence type="ECO:0000313" key="4">
    <source>
        <dbReference type="Proteomes" id="UP000835052"/>
    </source>
</evidence>
<feature type="region of interest" description="Disordered" evidence="1">
    <location>
        <begin position="1"/>
        <end position="27"/>
    </location>
</feature>